<gene>
    <name evidence="1" type="ORF">TIS948_LOCUS13629</name>
    <name evidence="2" type="ORF">UJA718_LOCUS37796</name>
</gene>
<dbReference type="EMBL" id="CAJNXB010002186">
    <property type="protein sequence ID" value="CAF3221173.1"/>
    <property type="molecule type" value="Genomic_DNA"/>
</dbReference>
<evidence type="ECO:0000313" key="3">
    <source>
        <dbReference type="Proteomes" id="UP000663873"/>
    </source>
</evidence>
<dbReference type="Proteomes" id="UP000663873">
    <property type="component" value="Unassembled WGS sequence"/>
</dbReference>
<protein>
    <submittedName>
        <fullName evidence="2">Uncharacterized protein</fullName>
    </submittedName>
</protein>
<proteinExistence type="predicted"/>
<dbReference type="EMBL" id="CAJOBP010037970">
    <property type="protein sequence ID" value="CAF4731392.1"/>
    <property type="molecule type" value="Genomic_DNA"/>
</dbReference>
<comment type="caution">
    <text evidence="2">The sequence shown here is derived from an EMBL/GenBank/DDBJ whole genome shotgun (WGS) entry which is preliminary data.</text>
</comment>
<sequence length="41" mass="4660">HNSNYQSIENVDFTGKQSDFNQTNFHWASSNIKCGLNGSRL</sequence>
<keyword evidence="3" id="KW-1185">Reference proteome</keyword>
<name>A0A821K4N1_9BILA</name>
<dbReference type="AlphaFoldDB" id="A0A821K4N1"/>
<feature type="non-terminal residue" evidence="2">
    <location>
        <position position="1"/>
    </location>
</feature>
<reference evidence="2" key="1">
    <citation type="submission" date="2021-02" db="EMBL/GenBank/DDBJ databases">
        <authorList>
            <person name="Nowell W R."/>
        </authorList>
    </citation>
    <scope>NUCLEOTIDE SEQUENCE</scope>
</reference>
<evidence type="ECO:0000313" key="1">
    <source>
        <dbReference type="EMBL" id="CAF3221173.1"/>
    </source>
</evidence>
<evidence type="ECO:0000313" key="2">
    <source>
        <dbReference type="EMBL" id="CAF4731392.1"/>
    </source>
</evidence>
<organism evidence="2 3">
    <name type="scientific">Rotaria socialis</name>
    <dbReference type="NCBI Taxonomy" id="392032"/>
    <lineage>
        <taxon>Eukaryota</taxon>
        <taxon>Metazoa</taxon>
        <taxon>Spiralia</taxon>
        <taxon>Gnathifera</taxon>
        <taxon>Rotifera</taxon>
        <taxon>Eurotatoria</taxon>
        <taxon>Bdelloidea</taxon>
        <taxon>Philodinida</taxon>
        <taxon>Philodinidae</taxon>
        <taxon>Rotaria</taxon>
    </lineage>
</organism>
<accession>A0A821K4N1</accession>
<dbReference type="Proteomes" id="UP000663825">
    <property type="component" value="Unassembled WGS sequence"/>
</dbReference>